<dbReference type="OMA" id="RPEQNHQ"/>
<dbReference type="GO" id="GO:0003700">
    <property type="term" value="F:DNA-binding transcription factor activity"/>
    <property type="evidence" value="ECO:0007669"/>
    <property type="project" value="InterPro"/>
</dbReference>
<dbReference type="InterPro" id="IPR006510">
    <property type="entry name" value="Znf_LRP1"/>
</dbReference>
<dbReference type="AlphaFoldDB" id="A0A1S4DBW9"/>
<feature type="compositionally biased region" description="Low complexity" evidence="8">
    <location>
        <begin position="69"/>
        <end position="83"/>
    </location>
</feature>
<dbReference type="GO" id="GO:0003677">
    <property type="term" value="F:DNA binding"/>
    <property type="evidence" value="ECO:0000318"/>
    <property type="project" value="GO_Central"/>
</dbReference>
<evidence type="ECO:0000313" key="10">
    <source>
        <dbReference type="Proteomes" id="UP000790787"/>
    </source>
</evidence>
<dbReference type="InterPro" id="IPR006511">
    <property type="entry name" value="SHI_C"/>
</dbReference>
<reference evidence="11" key="3">
    <citation type="submission" date="2025-04" db="UniProtKB">
        <authorList>
            <consortium name="RefSeq"/>
        </authorList>
    </citation>
    <scope>IDENTIFICATION</scope>
</reference>
<evidence type="ECO:0000313" key="11">
    <source>
        <dbReference type="RefSeq" id="XP_016510843.1"/>
    </source>
</evidence>
<evidence type="ECO:0000256" key="6">
    <source>
        <dbReference type="ARBA" id="ARBA00023159"/>
    </source>
</evidence>
<dbReference type="GO" id="GO:0045893">
    <property type="term" value="P:positive regulation of DNA-templated transcription"/>
    <property type="evidence" value="ECO:0000318"/>
    <property type="project" value="GO_Central"/>
</dbReference>
<keyword evidence="7" id="KW-0539">Nucleus</keyword>
<name>A0A1S4DBW9_TOBAC</name>
<evidence type="ECO:0000256" key="8">
    <source>
        <dbReference type="SAM" id="MobiDB-lite"/>
    </source>
</evidence>
<keyword evidence="6" id="KW-0010">Activator</keyword>
<comment type="subcellular location">
    <subcellularLocation>
        <location evidence="1">Nucleus</location>
    </subcellularLocation>
</comment>
<comment type="similarity">
    <text evidence="2">Belongs to the SHI protein family.</text>
</comment>
<dbReference type="InterPro" id="IPR007818">
    <property type="entry name" value="SHI"/>
</dbReference>
<dbReference type="PANTHER" id="PTHR31604:SF2">
    <property type="entry name" value="PROTEIN SHI RELATED SEQUENCE 7"/>
    <property type="match status" value="1"/>
</dbReference>
<dbReference type="NCBIfam" id="TIGR01624">
    <property type="entry name" value="LRP1_Cterm"/>
    <property type="match status" value="1"/>
</dbReference>
<dbReference type="Proteomes" id="UP000790787">
    <property type="component" value="Chromosome 9"/>
</dbReference>
<dbReference type="EMBL" id="LC613207">
    <property type="protein sequence ID" value="BCT36649.1"/>
    <property type="molecule type" value="mRNA"/>
</dbReference>
<dbReference type="NCBIfam" id="TIGR01623">
    <property type="entry name" value="put_zinc_LRP1"/>
    <property type="match status" value="1"/>
</dbReference>
<proteinExistence type="evidence at transcript level"/>
<evidence type="ECO:0000256" key="5">
    <source>
        <dbReference type="ARBA" id="ARBA00023125"/>
    </source>
</evidence>
<organism evidence="11">
    <name type="scientific">Nicotiana tabacum</name>
    <name type="common">Common tobacco</name>
    <dbReference type="NCBI Taxonomy" id="4097"/>
    <lineage>
        <taxon>Eukaryota</taxon>
        <taxon>Viridiplantae</taxon>
        <taxon>Streptophyta</taxon>
        <taxon>Embryophyta</taxon>
        <taxon>Tracheophyta</taxon>
        <taxon>Spermatophyta</taxon>
        <taxon>Magnoliopsida</taxon>
        <taxon>eudicotyledons</taxon>
        <taxon>Gunneridae</taxon>
        <taxon>Pentapetalae</taxon>
        <taxon>asterids</taxon>
        <taxon>lamiids</taxon>
        <taxon>Solanales</taxon>
        <taxon>Solanaceae</taxon>
        <taxon>Nicotianoideae</taxon>
        <taxon>Nicotianeae</taxon>
        <taxon>Nicotiana</taxon>
    </lineage>
</organism>
<dbReference type="RefSeq" id="XP_016510843.1">
    <property type="nucleotide sequence ID" value="XM_016655357.1"/>
</dbReference>
<feature type="region of interest" description="Disordered" evidence="8">
    <location>
        <begin position="146"/>
        <end position="171"/>
    </location>
</feature>
<evidence type="ECO:0000256" key="1">
    <source>
        <dbReference type="ARBA" id="ARBA00004123"/>
    </source>
</evidence>
<evidence type="ECO:0000256" key="3">
    <source>
        <dbReference type="ARBA" id="ARBA00022723"/>
    </source>
</evidence>
<dbReference type="GeneID" id="107828102"/>
<reference key="1">
    <citation type="journal article" date="2014" name="Nat. Commun.">
        <title>The tobacco genome sequence and its comparison with those of tomato and potato.</title>
        <authorList>
            <person name="Sierro N."/>
            <person name="Battey J.N."/>
            <person name="Ouadi S."/>
            <person name="Bakaher N."/>
            <person name="Bovet L."/>
            <person name="Willig A."/>
            <person name="Goepfert S."/>
            <person name="Peitsch M.C."/>
            <person name="Ivanov N.V."/>
        </authorList>
    </citation>
    <scope>NUCLEOTIDE SEQUENCE [LARGE SCALE GENOMIC DNA]</scope>
    <source>
        <strain>cv. TN90</strain>
    </source>
</reference>
<dbReference type="GO" id="GO:0005634">
    <property type="term" value="C:nucleus"/>
    <property type="evidence" value="ECO:0000318"/>
    <property type="project" value="GO_Central"/>
</dbReference>
<dbReference type="KEGG" id="nta:107828102"/>
<keyword evidence="5" id="KW-0238">DNA-binding</keyword>
<evidence type="ECO:0000256" key="2">
    <source>
        <dbReference type="ARBA" id="ARBA00006911"/>
    </source>
</evidence>
<protein>
    <submittedName>
        <fullName evidence="11">Protein SHI RELATED SEQUENCE 5-like</fullName>
    </submittedName>
    <submittedName>
        <fullName evidence="9">SHI RELATED SEQUENCE 5-like protein</fullName>
    </submittedName>
</protein>
<keyword evidence="4" id="KW-0862">Zinc</keyword>
<dbReference type="GO" id="GO:0046872">
    <property type="term" value="F:metal ion binding"/>
    <property type="evidence" value="ECO:0007669"/>
    <property type="project" value="UniProtKB-KW"/>
</dbReference>
<dbReference type="PaxDb" id="4097-A0A1S4DBW9"/>
<evidence type="ECO:0000313" key="9">
    <source>
        <dbReference type="EMBL" id="BCT36649.1"/>
    </source>
</evidence>
<dbReference type="STRING" id="4097.A0A1S4DBW9"/>
<keyword evidence="10" id="KW-1185">Reference proteome</keyword>
<sequence length="306" mass="33627">MSWFFSLGGGKEQEQEELATNNLLLFKNEAIYNKGFKLWQQLQQRRPEQNHQNQEQDHVDFSMCVGPASSSKPSNNNSNSSRSLGFRVMNMRGGGSSSGDQGNVNCQDCGNQAKKDCPHSRCRTCCRGRGFQCQTHVKSTWVPAARRRERQQQFSENHPKRPRDNISGSSLAYTRLPTTSSGLEVGSHFPPEVNSPAVFRCVKVSGVEDAEQHYAYQTAVNIGGHIFKGMLYDQGPDQSRYSSSGGGAGESSSQPLNFIAGTTAAASSQQQQGVSIALFDPASIYPNHHQLSAFMAGTQFFPPPRP</sequence>
<gene>
    <name evidence="11" type="primary">LOC107828102</name>
    <name evidence="9" type="synonym">SRS5-like1</name>
</gene>
<feature type="region of interest" description="Disordered" evidence="8">
    <location>
        <begin position="63"/>
        <end position="102"/>
    </location>
</feature>
<keyword evidence="3" id="KW-0479">Metal-binding</keyword>
<reference evidence="9" key="2">
    <citation type="submission" date="2021-03" db="EMBL/GenBank/DDBJ databases">
        <title>Inhibition of lateral shoot formation by RNA interference and chemically induced mutations to genes expressed in the axillary meristem of Nicotiana tabacum L.</title>
        <authorList>
            <person name="Hamano K."/>
            <person name="Sato S."/>
            <person name="Arai M."/>
            <person name="Negishi Y."/>
            <person name="Nakamura T."/>
            <person name="Komatsu T."/>
            <person name="Naragino T."/>
            <person name="Suzuki S."/>
        </authorList>
    </citation>
    <scope>NUCLEOTIDE SEQUENCE</scope>
    <source>
        <tissue evidence="9">Axillary meristem</tissue>
    </source>
</reference>
<accession>A0A1S4DBW9</accession>
<dbReference type="OrthoDB" id="692274at2759"/>
<evidence type="ECO:0000256" key="4">
    <source>
        <dbReference type="ARBA" id="ARBA00022833"/>
    </source>
</evidence>
<dbReference type="PANTHER" id="PTHR31604">
    <property type="entry name" value="PROTEIN LATERAL ROOT PRIMORDIUM 1"/>
    <property type="match status" value="1"/>
</dbReference>
<dbReference type="Pfam" id="PF05142">
    <property type="entry name" value="DUF702"/>
    <property type="match status" value="1"/>
</dbReference>
<evidence type="ECO:0000256" key="7">
    <source>
        <dbReference type="ARBA" id="ARBA00023242"/>
    </source>
</evidence>